<gene>
    <name evidence="1" type="ORF">HT585_11085</name>
</gene>
<proteinExistence type="predicted"/>
<comment type="caution">
    <text evidence="1">The sequence shown here is derived from an EMBL/GenBank/DDBJ whole genome shotgun (WGS) entry which is preliminary data.</text>
</comment>
<dbReference type="RefSeq" id="WP_176352939.1">
    <property type="nucleotide sequence ID" value="NZ_JABWDU010000002.1"/>
</dbReference>
<sequence>MALSVEALASSAGFFNAVLSYARGMVEMYGANPRLASIFASQQRWLMAQSGLALYHERDPQDPASGFYSGRFVDYIVANAIASRNTAASFTQEMVAYRFARHIADRPDKRARPLEPTEVALDYVWKWLQAHLTILDALDGGTRTTAIEQAPDLFARLQPAIAHALVGNDRVRRPGPTFDLFTWVNSGGVVMDDLFSRIGLFDPNAQRADIGAVSSSDLSDRFMISKTHLKRIFSKAAELGSMGWDGPPGRGNLWLSKGFIREYWDYQAEKFALIDQVYARLAGGFSAATAPAAKERALSITSADP</sequence>
<name>A0A7Y6Q5D9_9HYPH</name>
<reference evidence="1 2" key="1">
    <citation type="submission" date="2020-06" db="EMBL/GenBank/DDBJ databases">
        <authorList>
            <person name="Grouzdev D.S."/>
        </authorList>
    </citation>
    <scope>NUCLEOTIDE SEQUENCE [LARGE SCALE GENOMIC DNA]</scope>
    <source>
        <strain evidence="1 2">HO-A22</strain>
    </source>
</reference>
<keyword evidence="2" id="KW-1185">Reference proteome</keyword>
<evidence type="ECO:0000313" key="1">
    <source>
        <dbReference type="EMBL" id="NVD39402.1"/>
    </source>
</evidence>
<accession>A0A7Y6Q5D9</accession>
<dbReference type="EMBL" id="JABWDU010000002">
    <property type="protein sequence ID" value="NVD39402.1"/>
    <property type="molecule type" value="Genomic_DNA"/>
</dbReference>
<evidence type="ECO:0000313" key="2">
    <source>
        <dbReference type="Proteomes" id="UP000520198"/>
    </source>
</evidence>
<organism evidence="1 2">
    <name type="scientific">Ensifer oleiphilus</name>
    <dbReference type="NCBI Taxonomy" id="2742698"/>
    <lineage>
        <taxon>Bacteria</taxon>
        <taxon>Pseudomonadati</taxon>
        <taxon>Pseudomonadota</taxon>
        <taxon>Alphaproteobacteria</taxon>
        <taxon>Hyphomicrobiales</taxon>
        <taxon>Rhizobiaceae</taxon>
        <taxon>Sinorhizobium/Ensifer group</taxon>
        <taxon>Ensifer</taxon>
    </lineage>
</organism>
<dbReference type="AlphaFoldDB" id="A0A7Y6Q5D9"/>
<protein>
    <submittedName>
        <fullName evidence="1">Uncharacterized protein</fullName>
    </submittedName>
</protein>
<dbReference type="Proteomes" id="UP000520198">
    <property type="component" value="Unassembled WGS sequence"/>
</dbReference>